<dbReference type="EMBL" id="JACSNX010000035">
    <property type="protein sequence ID" value="MBM6852433.1"/>
    <property type="molecule type" value="Genomic_DNA"/>
</dbReference>
<evidence type="ECO:0000313" key="2">
    <source>
        <dbReference type="Proteomes" id="UP000719500"/>
    </source>
</evidence>
<reference evidence="1 2" key="1">
    <citation type="journal article" date="2021" name="Sci. Rep.">
        <title>The distribution of antibiotic resistance genes in chicken gut microbiota commensals.</title>
        <authorList>
            <person name="Juricova H."/>
            <person name="Matiasovicova J."/>
            <person name="Kubasova T."/>
            <person name="Cejkova D."/>
            <person name="Rychlik I."/>
        </authorList>
    </citation>
    <scope>NUCLEOTIDE SEQUENCE [LARGE SCALE GENOMIC DNA]</scope>
    <source>
        <strain evidence="1 2">An411</strain>
    </source>
</reference>
<name>A0ABS2FY91_9FIRM</name>
<dbReference type="RefSeq" id="WP_204805734.1">
    <property type="nucleotide sequence ID" value="NZ_JACSNX010000035.1"/>
</dbReference>
<dbReference type="Proteomes" id="UP000719500">
    <property type="component" value="Unassembled WGS sequence"/>
</dbReference>
<proteinExistence type="predicted"/>
<accession>A0ABS2FY91</accession>
<organism evidence="1 2">
    <name type="scientific">Oscillibacter valericigenes</name>
    <dbReference type="NCBI Taxonomy" id="351091"/>
    <lineage>
        <taxon>Bacteria</taxon>
        <taxon>Bacillati</taxon>
        <taxon>Bacillota</taxon>
        <taxon>Clostridia</taxon>
        <taxon>Eubacteriales</taxon>
        <taxon>Oscillospiraceae</taxon>
        <taxon>Oscillibacter</taxon>
    </lineage>
</organism>
<gene>
    <name evidence="1" type="ORF">H9X91_13410</name>
</gene>
<keyword evidence="2" id="KW-1185">Reference proteome</keyword>
<protein>
    <submittedName>
        <fullName evidence="1">Uncharacterized protein</fullName>
    </submittedName>
</protein>
<sequence>MLGGSEFRLRRGFACGKTLVWRKGAAGQKVGWTVRRTFSMLQIKMLSLGSGLGPPLRGGFICP</sequence>
<comment type="caution">
    <text evidence="1">The sequence shown here is derived from an EMBL/GenBank/DDBJ whole genome shotgun (WGS) entry which is preliminary data.</text>
</comment>
<evidence type="ECO:0000313" key="1">
    <source>
        <dbReference type="EMBL" id="MBM6852433.1"/>
    </source>
</evidence>